<evidence type="ECO:0000313" key="9">
    <source>
        <dbReference type="WBParaSite" id="PgR019_g002_t04"/>
    </source>
</evidence>
<dbReference type="GO" id="GO:0003723">
    <property type="term" value="F:RNA binding"/>
    <property type="evidence" value="ECO:0007669"/>
    <property type="project" value="UniProtKB-KW"/>
</dbReference>
<dbReference type="PROSITE" id="PS51192">
    <property type="entry name" value="HELICASE_ATP_BIND_1"/>
    <property type="match status" value="1"/>
</dbReference>
<evidence type="ECO:0000259" key="7">
    <source>
        <dbReference type="PROSITE" id="PS51192"/>
    </source>
</evidence>
<dbReference type="PROSITE" id="PS00690">
    <property type="entry name" value="DEAH_ATP_HELICASE"/>
    <property type="match status" value="1"/>
</dbReference>
<evidence type="ECO:0000313" key="8">
    <source>
        <dbReference type="Proteomes" id="UP000887569"/>
    </source>
</evidence>
<dbReference type="Pfam" id="PF00270">
    <property type="entry name" value="DEAD"/>
    <property type="match status" value="1"/>
</dbReference>
<accession>A0A915AWX3</accession>
<evidence type="ECO:0000256" key="1">
    <source>
        <dbReference type="ARBA" id="ARBA00022741"/>
    </source>
</evidence>
<dbReference type="InterPro" id="IPR014001">
    <property type="entry name" value="Helicase_ATP-bd"/>
</dbReference>
<dbReference type="PANTHER" id="PTHR18934:SF213">
    <property type="entry name" value="3'-5' RNA HELICASE YTHDC2"/>
    <property type="match status" value="1"/>
</dbReference>
<dbReference type="InterPro" id="IPR002464">
    <property type="entry name" value="DNA/RNA_helicase_DEAH_CS"/>
</dbReference>
<evidence type="ECO:0000256" key="3">
    <source>
        <dbReference type="ARBA" id="ARBA00022840"/>
    </source>
</evidence>
<keyword evidence="2" id="KW-0378">Hydrolase</keyword>
<dbReference type="InterPro" id="IPR011545">
    <property type="entry name" value="DEAD/DEAH_box_helicase_dom"/>
</dbReference>
<evidence type="ECO:0000256" key="2">
    <source>
        <dbReference type="ARBA" id="ARBA00022801"/>
    </source>
</evidence>
<proteinExistence type="inferred from homology"/>
<dbReference type="CDD" id="cd17917">
    <property type="entry name" value="DEXHc_RHA-like"/>
    <property type="match status" value="1"/>
</dbReference>
<dbReference type="GO" id="GO:0005524">
    <property type="term" value="F:ATP binding"/>
    <property type="evidence" value="ECO:0007669"/>
    <property type="project" value="UniProtKB-KW"/>
</dbReference>
<feature type="compositionally biased region" description="Polar residues" evidence="6">
    <location>
        <begin position="439"/>
        <end position="453"/>
    </location>
</feature>
<dbReference type="WBParaSite" id="PgR019_g002_t04">
    <property type="protein sequence ID" value="PgR019_g002_t04"/>
    <property type="gene ID" value="PgR019_g002"/>
</dbReference>
<dbReference type="GO" id="GO:0004386">
    <property type="term" value="F:helicase activity"/>
    <property type="evidence" value="ECO:0007669"/>
    <property type="project" value="TreeGrafter"/>
</dbReference>
<sequence>MKALSYLIDKYPIDQRQIEGHLRAGFAARRGHCLRNKNKRLVEPMLVPPPSNESTEMRRFRETLPTFKLREEILRAIRTHKVTLITGGTGCGKTTQVPQFILEEASAEGRSLRIICTQPRRLPAIAVADRVAKERNERLGSTVGYHIRLEQKTSSQTALTYCTSGVLLRMLTIDDVAHSISHIFLDEIHEREQNTDYLLIALKQALKARDNLKVILMSATMEGNLDTFMRYFVDVDVAHVDIPSRLHHVEKFFLSEVLALTGYKPPHSLFGGTFSSTGLGQSHVQMSKNFDSFPQVDEFRCDTVGEDGSNQSDHTSRFATSSELISVRTAPNLGALTSNRMTHHAMISNGIMPFERRFPPSAGNLAAACTGSLVTSASTSALQSHGLSSAPATYDEYEKLAQTLADTKWNEINYSEMQCLPNDDSHMFAMSSSKCAQNTMNNSSSSVPGTTTHAGAGTDSMEEGPDVVELPDSDEELARIQTADAVAARPAYTAEIEPRLNYTPQRLFGWNNPYNAPPFYSSQFAYQQQPYQIAPSQHLALTCSQARPYEMRAQRPTSVMLGVQATATSQQKKDQATVHFGTTHPPRFFVSHESFDGSLQSAHQQSQNCSAQPVVAGLDFCLSRYFLNEL</sequence>
<protein>
    <submittedName>
        <fullName evidence="9">Helicase ATP-binding domain-containing protein</fullName>
    </submittedName>
</protein>
<dbReference type="SUPFAM" id="SSF52540">
    <property type="entry name" value="P-loop containing nucleoside triphosphate hydrolases"/>
    <property type="match status" value="1"/>
</dbReference>
<reference evidence="9" key="1">
    <citation type="submission" date="2022-11" db="UniProtKB">
        <authorList>
            <consortium name="WormBaseParasite"/>
        </authorList>
    </citation>
    <scope>IDENTIFICATION</scope>
</reference>
<dbReference type="Gene3D" id="3.40.50.300">
    <property type="entry name" value="P-loop containing nucleotide triphosphate hydrolases"/>
    <property type="match status" value="1"/>
</dbReference>
<dbReference type="AlphaFoldDB" id="A0A915AWX3"/>
<dbReference type="PANTHER" id="PTHR18934">
    <property type="entry name" value="ATP-DEPENDENT RNA HELICASE"/>
    <property type="match status" value="1"/>
</dbReference>
<dbReference type="FunFam" id="3.40.50.300:FF:000526">
    <property type="entry name" value="DExH-box ATP-dependent RNA helicase DExH3"/>
    <property type="match status" value="1"/>
</dbReference>
<keyword evidence="8" id="KW-1185">Reference proteome</keyword>
<name>A0A915AWX3_PARUN</name>
<keyword evidence="3" id="KW-0067">ATP-binding</keyword>
<dbReference type="Proteomes" id="UP000887569">
    <property type="component" value="Unplaced"/>
</dbReference>
<keyword evidence="1" id="KW-0547">Nucleotide-binding</keyword>
<dbReference type="SMART" id="SM00487">
    <property type="entry name" value="DEXDc"/>
    <property type="match status" value="1"/>
</dbReference>
<evidence type="ECO:0000256" key="4">
    <source>
        <dbReference type="ARBA" id="ARBA00022884"/>
    </source>
</evidence>
<keyword evidence="4" id="KW-0694">RNA-binding</keyword>
<evidence type="ECO:0000256" key="5">
    <source>
        <dbReference type="ARBA" id="ARBA00060772"/>
    </source>
</evidence>
<feature type="region of interest" description="Disordered" evidence="6">
    <location>
        <begin position="439"/>
        <end position="466"/>
    </location>
</feature>
<organism evidence="8 9">
    <name type="scientific">Parascaris univalens</name>
    <name type="common">Nematode worm</name>
    <dbReference type="NCBI Taxonomy" id="6257"/>
    <lineage>
        <taxon>Eukaryota</taxon>
        <taxon>Metazoa</taxon>
        <taxon>Ecdysozoa</taxon>
        <taxon>Nematoda</taxon>
        <taxon>Chromadorea</taxon>
        <taxon>Rhabditida</taxon>
        <taxon>Spirurina</taxon>
        <taxon>Ascaridomorpha</taxon>
        <taxon>Ascaridoidea</taxon>
        <taxon>Ascarididae</taxon>
        <taxon>Parascaris</taxon>
    </lineage>
</organism>
<feature type="domain" description="Helicase ATP-binding" evidence="7">
    <location>
        <begin position="74"/>
        <end position="239"/>
    </location>
</feature>
<dbReference type="InterPro" id="IPR027417">
    <property type="entry name" value="P-loop_NTPase"/>
</dbReference>
<comment type="similarity">
    <text evidence="5">Belongs to the DExH box helicase family.</text>
</comment>
<dbReference type="GO" id="GO:0016787">
    <property type="term" value="F:hydrolase activity"/>
    <property type="evidence" value="ECO:0007669"/>
    <property type="project" value="UniProtKB-KW"/>
</dbReference>
<evidence type="ECO:0000256" key="6">
    <source>
        <dbReference type="SAM" id="MobiDB-lite"/>
    </source>
</evidence>